<protein>
    <recommendedName>
        <fullName evidence="5">Actin maturation protease</fullName>
    </recommendedName>
    <alternativeName>
        <fullName evidence="6">Actin aminopeptidase ACTMAP</fullName>
    </alternativeName>
</protein>
<evidence type="ECO:0000256" key="4">
    <source>
        <dbReference type="ARBA" id="ARBA00034725"/>
    </source>
</evidence>
<dbReference type="PANTHER" id="PTHR28631">
    <property type="entry name" value="UPF0692 PROTEIN C19ORF54"/>
    <property type="match status" value="1"/>
</dbReference>
<dbReference type="Proteomes" id="UP001431783">
    <property type="component" value="Unassembled WGS sequence"/>
</dbReference>
<evidence type="ECO:0000256" key="6">
    <source>
        <dbReference type="ARBA" id="ARBA00034908"/>
    </source>
</evidence>
<comment type="catalytic activity">
    <reaction evidence="7">
        <text>N-terminal N(alpha)-acetyl-L-cysteinyl-L-aspartyl-[protein] + H2O = N-terminal L-aspartyl-[protein] + N-acetyl-L-cysteine</text>
        <dbReference type="Rhea" id="RHEA:74579"/>
        <dbReference type="Rhea" id="RHEA-COMP:12669"/>
        <dbReference type="Rhea" id="RHEA-COMP:18395"/>
        <dbReference type="ChEBI" id="CHEBI:15377"/>
        <dbReference type="ChEBI" id="CHEBI:64720"/>
        <dbReference type="ChEBI" id="CHEBI:78236"/>
        <dbReference type="ChEBI" id="CHEBI:193599"/>
    </reaction>
    <physiologicalReaction direction="left-to-right" evidence="7">
        <dbReference type="Rhea" id="RHEA:74580"/>
    </physiologicalReaction>
</comment>
<sequence length="216" mass="24580">MFEWTEGYDELRKICTLFNLYELNNPIKVCYKSTKSFIQQGPQCGLVALAMASDCSDEKFIETIFCTAKCQDYTFNGEIFSIFYMESLAKTYLNCNVEVFSGQLNCEEIMNHLLDNGQMLVPYDTDKNNAPGLYNGHKAHWALVCGAVQTENDFYVIARHGKSKNIGIWTLRDLSLSNSQLNEFSPDRKLDKLEYKIPKGGLNGTTGLKRYALLLK</sequence>
<keyword evidence="9" id="KW-1185">Reference proteome</keyword>
<dbReference type="EMBL" id="JARQZJ010000012">
    <property type="protein sequence ID" value="KAK9872573.1"/>
    <property type="molecule type" value="Genomic_DNA"/>
</dbReference>
<dbReference type="GO" id="GO:0004177">
    <property type="term" value="F:aminopeptidase activity"/>
    <property type="evidence" value="ECO:0007669"/>
    <property type="project" value="UniProtKB-KW"/>
</dbReference>
<dbReference type="InterPro" id="IPR040043">
    <property type="entry name" value="ACTMAP"/>
</dbReference>
<evidence type="ECO:0000313" key="9">
    <source>
        <dbReference type="Proteomes" id="UP001431783"/>
    </source>
</evidence>
<keyword evidence="3" id="KW-0378">Hydrolase</keyword>
<keyword evidence="1" id="KW-0031">Aminopeptidase</keyword>
<dbReference type="PANTHER" id="PTHR28631:SF1">
    <property type="entry name" value="ACTIN MATURATION PROTEASE"/>
    <property type="match status" value="1"/>
</dbReference>
<organism evidence="8 9">
    <name type="scientific">Henosepilachna vigintioctopunctata</name>
    <dbReference type="NCBI Taxonomy" id="420089"/>
    <lineage>
        <taxon>Eukaryota</taxon>
        <taxon>Metazoa</taxon>
        <taxon>Ecdysozoa</taxon>
        <taxon>Arthropoda</taxon>
        <taxon>Hexapoda</taxon>
        <taxon>Insecta</taxon>
        <taxon>Pterygota</taxon>
        <taxon>Neoptera</taxon>
        <taxon>Endopterygota</taxon>
        <taxon>Coleoptera</taxon>
        <taxon>Polyphaga</taxon>
        <taxon>Cucujiformia</taxon>
        <taxon>Coccinelloidea</taxon>
        <taxon>Coccinellidae</taxon>
        <taxon>Epilachninae</taxon>
        <taxon>Epilachnini</taxon>
        <taxon>Henosepilachna</taxon>
    </lineage>
</organism>
<evidence type="ECO:0000256" key="3">
    <source>
        <dbReference type="ARBA" id="ARBA00022801"/>
    </source>
</evidence>
<keyword evidence="2" id="KW-0645">Protease</keyword>
<name>A0AAW1TQF6_9CUCU</name>
<reference evidence="8 9" key="1">
    <citation type="submission" date="2023-03" db="EMBL/GenBank/DDBJ databases">
        <title>Genome insight into feeding habits of ladybird beetles.</title>
        <authorList>
            <person name="Li H.-S."/>
            <person name="Huang Y.-H."/>
            <person name="Pang H."/>
        </authorList>
    </citation>
    <scope>NUCLEOTIDE SEQUENCE [LARGE SCALE GENOMIC DNA]</scope>
    <source>
        <strain evidence="8">SYSU_2023b</strain>
        <tissue evidence="8">Whole body</tissue>
    </source>
</reference>
<dbReference type="Pfam" id="PF21646">
    <property type="entry name" value="ACTMAP-like_C"/>
    <property type="match status" value="1"/>
</dbReference>
<proteinExistence type="inferred from homology"/>
<evidence type="ECO:0000256" key="5">
    <source>
        <dbReference type="ARBA" id="ARBA00034848"/>
    </source>
</evidence>
<evidence type="ECO:0000256" key="7">
    <source>
        <dbReference type="ARBA" id="ARBA00049041"/>
    </source>
</evidence>
<dbReference type="GO" id="GO:0006508">
    <property type="term" value="P:proteolysis"/>
    <property type="evidence" value="ECO:0007669"/>
    <property type="project" value="UniProtKB-KW"/>
</dbReference>
<evidence type="ECO:0000256" key="2">
    <source>
        <dbReference type="ARBA" id="ARBA00022670"/>
    </source>
</evidence>
<evidence type="ECO:0000313" key="8">
    <source>
        <dbReference type="EMBL" id="KAK9872573.1"/>
    </source>
</evidence>
<comment type="caution">
    <text evidence="8">The sequence shown here is derived from an EMBL/GenBank/DDBJ whole genome shotgun (WGS) entry which is preliminary data.</text>
</comment>
<accession>A0AAW1TQF6</accession>
<comment type="similarity">
    <text evidence="4">Belongs to the ACTMAP family.</text>
</comment>
<evidence type="ECO:0000256" key="1">
    <source>
        <dbReference type="ARBA" id="ARBA00022438"/>
    </source>
</evidence>
<gene>
    <name evidence="8" type="ORF">WA026_018706</name>
</gene>
<dbReference type="AlphaFoldDB" id="A0AAW1TQF6"/>